<organism evidence="3 4">
    <name type="scientific">Diploscapter pachys</name>
    <dbReference type="NCBI Taxonomy" id="2018661"/>
    <lineage>
        <taxon>Eukaryota</taxon>
        <taxon>Metazoa</taxon>
        <taxon>Ecdysozoa</taxon>
        <taxon>Nematoda</taxon>
        <taxon>Chromadorea</taxon>
        <taxon>Rhabditida</taxon>
        <taxon>Rhabditina</taxon>
        <taxon>Rhabditomorpha</taxon>
        <taxon>Rhabditoidea</taxon>
        <taxon>Rhabditidae</taxon>
        <taxon>Diploscapter</taxon>
    </lineage>
</organism>
<evidence type="ECO:0000313" key="3">
    <source>
        <dbReference type="EMBL" id="PAV57137.1"/>
    </source>
</evidence>
<feature type="compositionally biased region" description="Basic residues" evidence="1">
    <location>
        <begin position="47"/>
        <end position="62"/>
    </location>
</feature>
<feature type="region of interest" description="Disordered" evidence="1">
    <location>
        <begin position="296"/>
        <end position="316"/>
    </location>
</feature>
<feature type="region of interest" description="Disordered" evidence="1">
    <location>
        <begin position="400"/>
        <end position="444"/>
    </location>
</feature>
<evidence type="ECO:0000256" key="1">
    <source>
        <dbReference type="SAM" id="MobiDB-lite"/>
    </source>
</evidence>
<name>A0A2A2J618_9BILA</name>
<feature type="compositionally biased region" description="Polar residues" evidence="1">
    <location>
        <begin position="79"/>
        <end position="90"/>
    </location>
</feature>
<protein>
    <submittedName>
        <fullName evidence="3">Uncharacterized protein</fullName>
    </submittedName>
</protein>
<reference evidence="3 4" key="1">
    <citation type="journal article" date="2017" name="Curr. Biol.">
        <title>Genome architecture and evolution of a unichromosomal asexual nematode.</title>
        <authorList>
            <person name="Fradin H."/>
            <person name="Zegar C."/>
            <person name="Gutwein M."/>
            <person name="Lucas J."/>
            <person name="Kovtun M."/>
            <person name="Corcoran D."/>
            <person name="Baugh L.R."/>
            <person name="Kiontke K."/>
            <person name="Gunsalus K."/>
            <person name="Fitch D.H."/>
            <person name="Piano F."/>
        </authorList>
    </citation>
    <scope>NUCLEOTIDE SEQUENCE [LARGE SCALE GENOMIC DNA]</scope>
    <source>
        <strain evidence="3">PF1309</strain>
    </source>
</reference>
<dbReference type="STRING" id="2018661.A0A2A2J618"/>
<dbReference type="Proteomes" id="UP000218231">
    <property type="component" value="Unassembled WGS sequence"/>
</dbReference>
<evidence type="ECO:0000256" key="2">
    <source>
        <dbReference type="SAM" id="SignalP"/>
    </source>
</evidence>
<sequence>MRLLVPIFSLGFLTLIKAQGTFQDTKFDLPPGLSPEVDPAQEAAPLHHQRKNNQFKPQKKHQPQVVQGNGAPQQFAAPPNSQSVGPSQPLQVIPQPQQGGAGAGLPFVPVPQQPLPQAQVPTFPQPQQGPMFGQPPQVPSPAFVPQPAQQIPSIQMPALPQQGFIGAGASAGAGAGGQVFQSQTPAPVAFTPAPMTFAPVTPHTFATFTFPTFSSPAPFSFPTLPPHTLPTLPPHTLPTLPTHPTFNPDPLGLFAHLTTTTPSPQNLTEQWNEYYRKYYLYYYGYDITKNQHIAPNQPGKPLPANNQGVQGQGGAQGIPRPDIGATVPFRPNPAVSATQVPFVAEAGRPTFIQPIQPAGSNQVISHPGLIGPYIGSHQQSLAGQVQGVAFASPQLSAAINQHGQTQPGPVQGGSLPSTSLNVDNPQAELTSAEVSESRNPNPSGQVAQFVVQNARAAAAPLAVQQASANSDIKSQHQKFDITIKPSQSEVTATSQKIEDEAIIVSDNKATAWFQEKFDTKECRKHLQGISQRFQAKFPSYLQKGGKDVLLAGLVEQRLIECDRKSTTSHWDKVDNLLSKISLSKSEESECRAGLIQERISCVNLLNYACQFVDKSYVFRLVPARITIQEARNAEAGAEKCRKVVRLVKKRLQSENLNRKKASVV</sequence>
<keyword evidence="2" id="KW-0732">Signal</keyword>
<dbReference type="EMBL" id="LIAE01010657">
    <property type="protein sequence ID" value="PAV57137.1"/>
    <property type="molecule type" value="Genomic_DNA"/>
</dbReference>
<dbReference type="OrthoDB" id="5836300at2759"/>
<feature type="region of interest" description="Disordered" evidence="1">
    <location>
        <begin position="27"/>
        <end position="118"/>
    </location>
</feature>
<comment type="caution">
    <text evidence="3">The sequence shown here is derived from an EMBL/GenBank/DDBJ whole genome shotgun (WGS) entry which is preliminary data.</text>
</comment>
<accession>A0A2A2J618</accession>
<evidence type="ECO:0000313" key="4">
    <source>
        <dbReference type="Proteomes" id="UP000218231"/>
    </source>
</evidence>
<proteinExistence type="predicted"/>
<feature type="signal peptide" evidence="2">
    <location>
        <begin position="1"/>
        <end position="18"/>
    </location>
</feature>
<dbReference type="AlphaFoldDB" id="A0A2A2J618"/>
<gene>
    <name evidence="3" type="ORF">WR25_26158</name>
</gene>
<feature type="chain" id="PRO_5012268477" evidence="2">
    <location>
        <begin position="19"/>
        <end position="664"/>
    </location>
</feature>
<keyword evidence="4" id="KW-1185">Reference proteome</keyword>